<evidence type="ECO:0000313" key="2">
    <source>
        <dbReference type="EMBL" id="VAW19405.1"/>
    </source>
</evidence>
<dbReference type="AlphaFoldDB" id="A0A3B0TL41"/>
<dbReference type="InterPro" id="IPR007712">
    <property type="entry name" value="RelE/ParE_toxin"/>
</dbReference>
<accession>A0A3B0TL41</accession>
<evidence type="ECO:0000256" key="1">
    <source>
        <dbReference type="ARBA" id="ARBA00022649"/>
    </source>
</evidence>
<dbReference type="Gene3D" id="3.30.2310.20">
    <property type="entry name" value="RelE-like"/>
    <property type="match status" value="1"/>
</dbReference>
<reference evidence="2" key="1">
    <citation type="submission" date="2018-06" db="EMBL/GenBank/DDBJ databases">
        <authorList>
            <person name="Zhirakovskaya E."/>
        </authorList>
    </citation>
    <scope>NUCLEOTIDE SEQUENCE</scope>
</reference>
<dbReference type="GO" id="GO:0006402">
    <property type="term" value="P:mRNA catabolic process"/>
    <property type="evidence" value="ECO:0007669"/>
    <property type="project" value="TreeGrafter"/>
</dbReference>
<dbReference type="FunFam" id="3.30.2310.20:FF:000003">
    <property type="entry name" value="Type II toxin-antitoxin system YafQ family toxin"/>
    <property type="match status" value="1"/>
</dbReference>
<dbReference type="GO" id="GO:0004521">
    <property type="term" value="F:RNA endonuclease activity"/>
    <property type="evidence" value="ECO:0007669"/>
    <property type="project" value="TreeGrafter"/>
</dbReference>
<dbReference type="EMBL" id="UOEN01000470">
    <property type="protein sequence ID" value="VAW19405.1"/>
    <property type="molecule type" value="Genomic_DNA"/>
</dbReference>
<proteinExistence type="predicted"/>
<dbReference type="InterPro" id="IPR004386">
    <property type="entry name" value="Toxin_YafQ-like"/>
</dbReference>
<dbReference type="PIRSF" id="PIRSF006156">
    <property type="entry name" value="YafQ"/>
    <property type="match status" value="1"/>
</dbReference>
<protein>
    <submittedName>
        <fullName evidence="2">mRNA interferase YafQ</fullName>
    </submittedName>
</protein>
<dbReference type="PANTHER" id="PTHR40588">
    <property type="entry name" value="MRNA INTERFERASE TOXIN YAFQ"/>
    <property type="match status" value="1"/>
</dbReference>
<dbReference type="InterPro" id="IPR035093">
    <property type="entry name" value="RelE/ParE_toxin_dom_sf"/>
</dbReference>
<dbReference type="NCBIfam" id="TIGR02385">
    <property type="entry name" value="RelE_StbE"/>
    <property type="match status" value="1"/>
</dbReference>
<name>A0A3B0TL41_9ZZZZ</name>
<keyword evidence="1" id="KW-1277">Toxin-antitoxin system</keyword>
<dbReference type="SUPFAM" id="SSF143011">
    <property type="entry name" value="RelE-like"/>
    <property type="match status" value="1"/>
</dbReference>
<dbReference type="GO" id="GO:0006415">
    <property type="term" value="P:translational termination"/>
    <property type="evidence" value="ECO:0007669"/>
    <property type="project" value="TreeGrafter"/>
</dbReference>
<organism evidence="2">
    <name type="scientific">hydrothermal vent metagenome</name>
    <dbReference type="NCBI Taxonomy" id="652676"/>
    <lineage>
        <taxon>unclassified sequences</taxon>
        <taxon>metagenomes</taxon>
        <taxon>ecological metagenomes</taxon>
    </lineage>
</organism>
<dbReference type="Pfam" id="PF15738">
    <property type="entry name" value="YafQ_toxin"/>
    <property type="match status" value="1"/>
</dbReference>
<dbReference type="PANTHER" id="PTHR40588:SF1">
    <property type="entry name" value="MRNA INTERFERASE TOXIN YAFQ"/>
    <property type="match status" value="1"/>
</dbReference>
<sequence>MRIVSPTKKFDRDLKKAVKRKKDITKLKRVITLLTEKGNLSLKYKPHPLIGNWVPCWDCHIEPDWILIYQVTKTHVYLFRTGTHSDLFQ</sequence>
<gene>
    <name evidence="2" type="ORF">MNBD_BACTEROID05-848</name>
</gene>